<organism evidence="1 2">
    <name type="scientific">Sphingobium tyrosinilyticum</name>
    <dbReference type="NCBI Taxonomy" id="2715436"/>
    <lineage>
        <taxon>Bacteria</taxon>
        <taxon>Pseudomonadati</taxon>
        <taxon>Pseudomonadota</taxon>
        <taxon>Alphaproteobacteria</taxon>
        <taxon>Sphingomonadales</taxon>
        <taxon>Sphingomonadaceae</taxon>
        <taxon>Sphingobium</taxon>
    </lineage>
</organism>
<accession>A0ABV9F4S3</accession>
<dbReference type="PANTHER" id="PTHR36109:SF2">
    <property type="entry name" value="MEMBRANE PROTEIN"/>
    <property type="match status" value="1"/>
</dbReference>
<dbReference type="RefSeq" id="WP_380804972.1">
    <property type="nucleotide sequence ID" value="NZ_JBHSFZ010000025.1"/>
</dbReference>
<evidence type="ECO:0000313" key="2">
    <source>
        <dbReference type="Proteomes" id="UP001595957"/>
    </source>
</evidence>
<reference evidence="2" key="1">
    <citation type="journal article" date="2019" name="Int. J. Syst. Evol. Microbiol.">
        <title>The Global Catalogue of Microorganisms (GCM) 10K type strain sequencing project: providing services to taxonomists for standard genome sequencing and annotation.</title>
        <authorList>
            <consortium name="The Broad Institute Genomics Platform"/>
            <consortium name="The Broad Institute Genome Sequencing Center for Infectious Disease"/>
            <person name="Wu L."/>
            <person name="Ma J."/>
        </authorList>
    </citation>
    <scope>NUCLEOTIDE SEQUENCE [LARGE SCALE GENOMIC DNA]</scope>
    <source>
        <strain evidence="2">NBRC 103632</strain>
    </source>
</reference>
<dbReference type="InterPro" id="IPR052948">
    <property type="entry name" value="Low_temp-induced_all0457"/>
</dbReference>
<name>A0ABV9F4S3_9SPHN</name>
<dbReference type="EMBL" id="JBHSFZ010000025">
    <property type="protein sequence ID" value="MFC4594914.1"/>
    <property type="molecule type" value="Genomic_DNA"/>
</dbReference>
<dbReference type="PANTHER" id="PTHR36109">
    <property type="entry name" value="MEMBRANE PROTEIN-RELATED"/>
    <property type="match status" value="1"/>
</dbReference>
<keyword evidence="2" id="KW-1185">Reference proteome</keyword>
<protein>
    <recommendedName>
        <fullName evidence="3">General stress protein 17M-like domain-containing protein</fullName>
    </recommendedName>
</protein>
<dbReference type="Proteomes" id="UP001595957">
    <property type="component" value="Unassembled WGS sequence"/>
</dbReference>
<gene>
    <name evidence="1" type="ORF">ACFO3E_12025</name>
</gene>
<comment type="caution">
    <text evidence="1">The sequence shown here is derived from an EMBL/GenBank/DDBJ whole genome shotgun (WGS) entry which is preliminary data.</text>
</comment>
<evidence type="ECO:0008006" key="3">
    <source>
        <dbReference type="Google" id="ProtNLM"/>
    </source>
</evidence>
<evidence type="ECO:0000313" key="1">
    <source>
        <dbReference type="EMBL" id="MFC4594914.1"/>
    </source>
</evidence>
<proteinExistence type="predicted"/>
<sequence>MTQIASAIFDSHAEAERAVSELRAAGIGDDSLSIIAQHDGKTTTRTGDGEITDDDHRNLLRGILGGGALGAGLGIAALAIPGVGPLAAVGAIAASAVPEAAAIGAAIGAAGGTLNETLKKHGVDDEDAAYYDERIRSGNVFVSVDSSDSTVNAAEAREILYRNGGHSSSRAKTAAQI</sequence>